<keyword evidence="2" id="KW-1185">Reference proteome</keyword>
<name>A0ABV8QQB4_9BACT</name>
<evidence type="ECO:0000313" key="1">
    <source>
        <dbReference type="EMBL" id="MFC4262381.1"/>
    </source>
</evidence>
<dbReference type="Proteomes" id="UP001595907">
    <property type="component" value="Unassembled WGS sequence"/>
</dbReference>
<gene>
    <name evidence="1" type="ORF">ACFOWM_05805</name>
</gene>
<protein>
    <recommendedName>
        <fullName evidence="3">LTXXQ motif family protein</fullName>
    </recommendedName>
</protein>
<dbReference type="EMBL" id="JBHSCZ010000001">
    <property type="protein sequence ID" value="MFC4262381.1"/>
    <property type="molecule type" value="Genomic_DNA"/>
</dbReference>
<comment type="caution">
    <text evidence="1">The sequence shown here is derived from an EMBL/GenBank/DDBJ whole genome shotgun (WGS) entry which is preliminary data.</text>
</comment>
<organism evidence="1 2">
    <name type="scientific">Ferruginibacter yonginensis</name>
    <dbReference type="NCBI Taxonomy" id="1310416"/>
    <lineage>
        <taxon>Bacteria</taxon>
        <taxon>Pseudomonadati</taxon>
        <taxon>Bacteroidota</taxon>
        <taxon>Chitinophagia</taxon>
        <taxon>Chitinophagales</taxon>
        <taxon>Chitinophagaceae</taxon>
        <taxon>Ferruginibacter</taxon>
    </lineage>
</organism>
<proteinExistence type="predicted"/>
<sequence length="128" mass="14248">MKQLIALLIISCIYGKTIAQVDRTPTPSNKNENNKNDGIIAVLKNLNLSKEQAAQLKLLRENMLDSIDAINNNATLTAQQKRRNILQARLAQKKAIDTILTPDQLLIFNKSIQQQLKASNKSTPGINE</sequence>
<dbReference type="RefSeq" id="WP_379707741.1">
    <property type="nucleotide sequence ID" value="NZ_JBHSCZ010000001.1"/>
</dbReference>
<evidence type="ECO:0000313" key="2">
    <source>
        <dbReference type="Proteomes" id="UP001595907"/>
    </source>
</evidence>
<accession>A0ABV8QQB4</accession>
<evidence type="ECO:0008006" key="3">
    <source>
        <dbReference type="Google" id="ProtNLM"/>
    </source>
</evidence>
<reference evidence="2" key="1">
    <citation type="journal article" date="2019" name="Int. J. Syst. Evol. Microbiol.">
        <title>The Global Catalogue of Microorganisms (GCM) 10K type strain sequencing project: providing services to taxonomists for standard genome sequencing and annotation.</title>
        <authorList>
            <consortium name="The Broad Institute Genomics Platform"/>
            <consortium name="The Broad Institute Genome Sequencing Center for Infectious Disease"/>
            <person name="Wu L."/>
            <person name="Ma J."/>
        </authorList>
    </citation>
    <scope>NUCLEOTIDE SEQUENCE [LARGE SCALE GENOMIC DNA]</scope>
    <source>
        <strain evidence="2">CECT 8289</strain>
    </source>
</reference>